<dbReference type="Pfam" id="PF07001">
    <property type="entry name" value="BAT2_N"/>
    <property type="match status" value="1"/>
</dbReference>
<proteinExistence type="predicted"/>
<evidence type="ECO:0000256" key="2">
    <source>
        <dbReference type="SAM" id="MobiDB-lite"/>
    </source>
</evidence>
<reference evidence="4" key="1">
    <citation type="submission" date="2020-11" db="EMBL/GenBank/DDBJ databases">
        <title>Chlorella ohadii genome sequencing and assembly.</title>
        <authorList>
            <person name="Murik O."/>
            <person name="Treves H."/>
            <person name="Kedem I."/>
            <person name="Shotland Y."/>
            <person name="Kaplan A."/>
        </authorList>
    </citation>
    <scope>NUCLEOTIDE SEQUENCE</scope>
    <source>
        <strain evidence="4">1</strain>
    </source>
</reference>
<dbReference type="AlphaFoldDB" id="A0AAD5DIW0"/>
<evidence type="ECO:0000313" key="4">
    <source>
        <dbReference type="EMBL" id="KAI7838832.1"/>
    </source>
</evidence>
<keyword evidence="1" id="KW-0597">Phosphoprotein</keyword>
<dbReference type="EMBL" id="JADXDR010000118">
    <property type="protein sequence ID" value="KAI7838832.1"/>
    <property type="molecule type" value="Genomic_DNA"/>
</dbReference>
<feature type="region of interest" description="Disordered" evidence="2">
    <location>
        <begin position="1"/>
        <end position="223"/>
    </location>
</feature>
<feature type="compositionally biased region" description="Basic and acidic residues" evidence="2">
    <location>
        <begin position="103"/>
        <end position="137"/>
    </location>
</feature>
<keyword evidence="5" id="KW-1185">Reference proteome</keyword>
<dbReference type="Proteomes" id="UP001205105">
    <property type="component" value="Unassembled WGS sequence"/>
</dbReference>
<protein>
    <recommendedName>
        <fullName evidence="3">BAT2 N-terminal domain-containing protein</fullName>
    </recommendedName>
</protein>
<evidence type="ECO:0000259" key="3">
    <source>
        <dbReference type="Pfam" id="PF07001"/>
    </source>
</evidence>
<name>A0AAD5DIW0_9CHLO</name>
<feature type="compositionally biased region" description="Basic and acidic residues" evidence="2">
    <location>
        <begin position="182"/>
        <end position="194"/>
    </location>
</feature>
<feature type="compositionally biased region" description="Polar residues" evidence="2">
    <location>
        <begin position="34"/>
        <end position="43"/>
    </location>
</feature>
<accession>A0AAD5DIW0</accession>
<comment type="caution">
    <text evidence="4">The sequence shown here is derived from an EMBL/GenBank/DDBJ whole genome shotgun (WGS) entry which is preliminary data.</text>
</comment>
<gene>
    <name evidence="4" type="ORF">COHA_007446</name>
</gene>
<evidence type="ECO:0000313" key="5">
    <source>
        <dbReference type="Proteomes" id="UP001205105"/>
    </source>
</evidence>
<feature type="domain" description="BAT2 N-terminal" evidence="3">
    <location>
        <begin position="10"/>
        <end position="82"/>
    </location>
</feature>
<dbReference type="InterPro" id="IPR009738">
    <property type="entry name" value="BAT2_N"/>
</dbReference>
<organism evidence="4 5">
    <name type="scientific">Chlorella ohadii</name>
    <dbReference type="NCBI Taxonomy" id="2649997"/>
    <lineage>
        <taxon>Eukaryota</taxon>
        <taxon>Viridiplantae</taxon>
        <taxon>Chlorophyta</taxon>
        <taxon>core chlorophytes</taxon>
        <taxon>Trebouxiophyceae</taxon>
        <taxon>Chlorellales</taxon>
        <taxon>Chlorellaceae</taxon>
        <taxon>Chlorella clade</taxon>
        <taxon>Chlorella</taxon>
    </lineage>
</organism>
<sequence>MHGGAPARKRMVSLGKVAAPKPLNLPSQKKENNGNDPSVNLISKSGGWGSAGAGAAPADDAAGKHPERAIPAQPTPAWGGAGLPEERKKQVEMAAQQEFPVLGDERGPPGRHGPHDRYGYHDDDPRRRGPWDADERGPYAGPPDDGPYRGRYYERGPYHPMDRPPYDRYERYGRFDGPPGPYERERFGERDRYGPPRHYGPPDEYEDYGPPRPRRGYYDGPGPEEREFYHRHPYVRDGPYQRCAGWPLLLQMPCPLACAICCAA</sequence>
<evidence type="ECO:0000256" key="1">
    <source>
        <dbReference type="ARBA" id="ARBA00022553"/>
    </source>
</evidence>
<feature type="compositionally biased region" description="Basic and acidic residues" evidence="2">
    <location>
        <begin position="146"/>
        <end position="174"/>
    </location>
</feature>